<gene>
    <name evidence="1" type="ORF">BN2476_670012</name>
</gene>
<name>A0A1N7SN94_9BURK</name>
<evidence type="ECO:0000313" key="1">
    <source>
        <dbReference type="EMBL" id="SIT48934.1"/>
    </source>
</evidence>
<accession>A0A1N7SN94</accession>
<dbReference type="Proteomes" id="UP000195569">
    <property type="component" value="Unassembled WGS sequence"/>
</dbReference>
<protein>
    <submittedName>
        <fullName evidence="1">Uncharacterized protein</fullName>
    </submittedName>
</protein>
<organism evidence="1 2">
    <name type="scientific">Paraburkholderia piptadeniae</name>
    <dbReference type="NCBI Taxonomy" id="1701573"/>
    <lineage>
        <taxon>Bacteria</taxon>
        <taxon>Pseudomonadati</taxon>
        <taxon>Pseudomonadota</taxon>
        <taxon>Betaproteobacteria</taxon>
        <taxon>Burkholderiales</taxon>
        <taxon>Burkholderiaceae</taxon>
        <taxon>Paraburkholderia</taxon>
    </lineage>
</organism>
<evidence type="ECO:0000313" key="2">
    <source>
        <dbReference type="Proteomes" id="UP000195569"/>
    </source>
</evidence>
<comment type="caution">
    <text evidence="1">The sequence shown here is derived from an EMBL/GenBank/DDBJ whole genome shotgun (WGS) entry which is preliminary data.</text>
</comment>
<keyword evidence="2" id="KW-1185">Reference proteome</keyword>
<dbReference type="AlphaFoldDB" id="A0A1N7SN94"/>
<reference evidence="1" key="1">
    <citation type="submission" date="2016-12" db="EMBL/GenBank/DDBJ databases">
        <authorList>
            <person name="Moulin L."/>
        </authorList>
    </citation>
    <scope>NUCLEOTIDE SEQUENCE [LARGE SCALE GENOMIC DNA]</scope>
    <source>
        <strain evidence="1">STM 7183</strain>
    </source>
</reference>
<proteinExistence type="predicted"/>
<sequence>MYEVSGCTCDRCGRRMTPDDTDWEWHERVSIAYHGGFHSIFGDGWAIRIDLCQHCVRDNPIAHRSLSNCESASFTRSCSCAP</sequence>
<dbReference type="EMBL" id="CYGY02000067">
    <property type="protein sequence ID" value="SIT48934.1"/>
    <property type="molecule type" value="Genomic_DNA"/>
</dbReference>